<evidence type="ECO:0000313" key="1">
    <source>
        <dbReference type="EMBL" id="MFD1586703.1"/>
    </source>
</evidence>
<dbReference type="AlphaFoldDB" id="A0ABD6CB96"/>
<accession>A0ABD6CB96</accession>
<name>A0ABD6CB96_9EURY</name>
<gene>
    <name evidence="1" type="ORF">ACFR9U_06885</name>
</gene>
<protein>
    <recommendedName>
        <fullName evidence="3">Amphi-Trp domain-containing protein</fullName>
    </recommendedName>
</protein>
<dbReference type="Proteomes" id="UP001597119">
    <property type="component" value="Unassembled WGS sequence"/>
</dbReference>
<evidence type="ECO:0008006" key="3">
    <source>
        <dbReference type="Google" id="ProtNLM"/>
    </source>
</evidence>
<dbReference type="EMBL" id="JBHUDJ010000002">
    <property type="protein sequence ID" value="MFD1586703.1"/>
    <property type="molecule type" value="Genomic_DNA"/>
</dbReference>
<dbReference type="RefSeq" id="WP_247379161.1">
    <property type="nucleotide sequence ID" value="NZ_JALLGV010000007.1"/>
</dbReference>
<comment type="caution">
    <text evidence="1">The sequence shown here is derived from an EMBL/GenBank/DDBJ whole genome shotgun (WGS) entry which is preliminary data.</text>
</comment>
<keyword evidence="2" id="KW-1185">Reference proteome</keyword>
<proteinExistence type="predicted"/>
<reference evidence="1 2" key="1">
    <citation type="journal article" date="2019" name="Int. J. Syst. Evol. Microbiol.">
        <title>The Global Catalogue of Microorganisms (GCM) 10K type strain sequencing project: providing services to taxonomists for standard genome sequencing and annotation.</title>
        <authorList>
            <consortium name="The Broad Institute Genomics Platform"/>
            <consortium name="The Broad Institute Genome Sequencing Center for Infectious Disease"/>
            <person name="Wu L."/>
            <person name="Ma J."/>
        </authorList>
    </citation>
    <scope>NUCLEOTIDE SEQUENCE [LARGE SCALE GENOMIC DNA]</scope>
    <source>
        <strain evidence="1 2">CGMCC 1.12125</strain>
    </source>
</reference>
<sequence length="187" mass="20907">MSEETTHERMQRYEVLAEKEREFRKQKTTVLDDVGEELIDAVEQAIEGAGVAIEVDSTSRDGTHQTLRARLDRAALVAAVTTHLPDGFVVEHVNDDGTLTVQWDEREGVSEGRRAAAVLKAIVAEETTTDRDGLFVEVPTREQVVTRATALGIDEDLAERRLAHLSDMDVVDVVEDEVYPDRNFSKF</sequence>
<evidence type="ECO:0000313" key="2">
    <source>
        <dbReference type="Proteomes" id="UP001597119"/>
    </source>
</evidence>
<organism evidence="1 2">
    <name type="scientific">Halorientalis brevis</name>
    <dbReference type="NCBI Taxonomy" id="1126241"/>
    <lineage>
        <taxon>Archaea</taxon>
        <taxon>Methanobacteriati</taxon>
        <taxon>Methanobacteriota</taxon>
        <taxon>Stenosarchaea group</taxon>
        <taxon>Halobacteria</taxon>
        <taxon>Halobacteriales</taxon>
        <taxon>Haloarculaceae</taxon>
        <taxon>Halorientalis</taxon>
    </lineage>
</organism>